<organism evidence="2 3">
    <name type="scientific">Planobispora rosea</name>
    <dbReference type="NCBI Taxonomy" id="35762"/>
    <lineage>
        <taxon>Bacteria</taxon>
        <taxon>Bacillati</taxon>
        <taxon>Actinomycetota</taxon>
        <taxon>Actinomycetes</taxon>
        <taxon>Streptosporangiales</taxon>
        <taxon>Streptosporangiaceae</taxon>
        <taxon>Planobispora</taxon>
    </lineage>
</organism>
<proteinExistence type="predicted"/>
<keyword evidence="1" id="KW-0472">Membrane</keyword>
<protein>
    <submittedName>
        <fullName evidence="2">Uncharacterized protein</fullName>
    </submittedName>
</protein>
<comment type="caution">
    <text evidence="2">The sequence shown here is derived from an EMBL/GenBank/DDBJ whole genome shotgun (WGS) entry which is preliminary data.</text>
</comment>
<feature type="transmembrane region" description="Helical" evidence="1">
    <location>
        <begin position="43"/>
        <end position="65"/>
    </location>
</feature>
<keyword evidence="3" id="KW-1185">Reference proteome</keyword>
<keyword evidence="1" id="KW-0812">Transmembrane</keyword>
<keyword evidence="1" id="KW-1133">Transmembrane helix</keyword>
<dbReference type="EMBL" id="BOOI01000033">
    <property type="protein sequence ID" value="GIH85343.1"/>
    <property type="molecule type" value="Genomic_DNA"/>
</dbReference>
<dbReference type="Proteomes" id="UP000655044">
    <property type="component" value="Unassembled WGS sequence"/>
</dbReference>
<evidence type="ECO:0000313" key="2">
    <source>
        <dbReference type="EMBL" id="GIH85343.1"/>
    </source>
</evidence>
<sequence>MRFSFVIPTVADILLGLLWGLSVFAGWGTKAFCSDLECAERMVGVAMLSGLFALVAACCTAVAWLSPQARGDEGRFTALTGAAVIAWVAAEGTLFVGGLIAR</sequence>
<evidence type="ECO:0000256" key="1">
    <source>
        <dbReference type="SAM" id="Phobius"/>
    </source>
</evidence>
<evidence type="ECO:0000313" key="3">
    <source>
        <dbReference type="Proteomes" id="UP000655044"/>
    </source>
</evidence>
<reference evidence="2" key="1">
    <citation type="submission" date="2021-01" db="EMBL/GenBank/DDBJ databases">
        <title>Whole genome shotgun sequence of Planobispora rosea NBRC 15558.</title>
        <authorList>
            <person name="Komaki H."/>
            <person name="Tamura T."/>
        </authorList>
    </citation>
    <scope>NUCLEOTIDE SEQUENCE</scope>
    <source>
        <strain evidence="2">NBRC 15558</strain>
    </source>
</reference>
<name>A0A8J3S1J1_PLARO</name>
<gene>
    <name evidence="2" type="ORF">Pro02_37510</name>
</gene>
<feature type="transmembrane region" description="Helical" evidence="1">
    <location>
        <begin position="77"/>
        <end position="101"/>
    </location>
</feature>
<accession>A0A8J3S1J1</accession>
<dbReference type="AlphaFoldDB" id="A0A8J3S1J1"/>